<dbReference type="AlphaFoldDB" id="A0AAV3XTQ9"/>
<dbReference type="Gene3D" id="2.170.300.10">
    <property type="entry name" value="Tie2 ligand-binding domain superfamily"/>
    <property type="match status" value="1"/>
</dbReference>
<dbReference type="PROSITE" id="PS51257">
    <property type="entry name" value="PROKAR_LIPOPROTEIN"/>
    <property type="match status" value="1"/>
</dbReference>
<keyword evidence="5" id="KW-1185">Reference proteome</keyword>
<gene>
    <name evidence="4" type="ORF">PoB_000001600</name>
</gene>
<feature type="domain" description="EGF-like" evidence="3">
    <location>
        <begin position="42"/>
        <end position="77"/>
    </location>
</feature>
<evidence type="ECO:0000256" key="2">
    <source>
        <dbReference type="SAM" id="SignalP"/>
    </source>
</evidence>
<reference evidence="4 5" key="1">
    <citation type="journal article" date="2021" name="Elife">
        <title>Chloroplast acquisition without the gene transfer in kleptoplastic sea slugs, Plakobranchus ocellatus.</title>
        <authorList>
            <person name="Maeda T."/>
            <person name="Takahashi S."/>
            <person name="Yoshida T."/>
            <person name="Shimamura S."/>
            <person name="Takaki Y."/>
            <person name="Nagai Y."/>
            <person name="Toyoda A."/>
            <person name="Suzuki Y."/>
            <person name="Arimoto A."/>
            <person name="Ishii H."/>
            <person name="Satoh N."/>
            <person name="Nishiyama T."/>
            <person name="Hasebe M."/>
            <person name="Maruyama T."/>
            <person name="Minagawa J."/>
            <person name="Obokata J."/>
            <person name="Shigenobu S."/>
        </authorList>
    </citation>
    <scope>NUCLEOTIDE SEQUENCE [LARGE SCALE GENOMIC DNA]</scope>
</reference>
<name>A0AAV3XTQ9_9GAST</name>
<protein>
    <submittedName>
        <fullName evidence="4">Multiple epidermal growth factor-like domains 10</fullName>
    </submittedName>
</protein>
<feature type="domain" description="EGF-like" evidence="3">
    <location>
        <begin position="92"/>
        <end position="123"/>
    </location>
</feature>
<dbReference type="InterPro" id="IPR042635">
    <property type="entry name" value="MEGF10/SREC1/2-like"/>
</dbReference>
<accession>A0AAV3XTQ9</accession>
<dbReference type="Proteomes" id="UP000735302">
    <property type="component" value="Unassembled WGS sequence"/>
</dbReference>
<comment type="caution">
    <text evidence="4">The sequence shown here is derived from an EMBL/GenBank/DDBJ whole genome shotgun (WGS) entry which is preliminary data.</text>
</comment>
<evidence type="ECO:0000256" key="1">
    <source>
        <dbReference type="ARBA" id="ARBA00022536"/>
    </source>
</evidence>
<evidence type="ECO:0000313" key="5">
    <source>
        <dbReference type="Proteomes" id="UP000735302"/>
    </source>
</evidence>
<dbReference type="GO" id="GO:0005044">
    <property type="term" value="F:scavenger receptor activity"/>
    <property type="evidence" value="ECO:0007669"/>
    <property type="project" value="InterPro"/>
</dbReference>
<evidence type="ECO:0000313" key="4">
    <source>
        <dbReference type="EMBL" id="GFN73510.1"/>
    </source>
</evidence>
<evidence type="ECO:0000259" key="3">
    <source>
        <dbReference type="SMART" id="SM00181"/>
    </source>
</evidence>
<feature type="signal peptide" evidence="2">
    <location>
        <begin position="1"/>
        <end position="28"/>
    </location>
</feature>
<feature type="chain" id="PRO_5043943524" evidence="2">
    <location>
        <begin position="29"/>
        <end position="232"/>
    </location>
</feature>
<sequence>MTAPKVSGGNGKSLGILICCMFVAIVSSQLVTACPVGYYGPACRYLCSNKCLSMECHNITGACLDGCQAGYTGENCQNVCRDGYYGDNCTQTCATTCPNNKCDHVTGSCLEECPPGTTGHNCDQACRFGRFGPGCNQTCPPNCARRACDPKSGYCLEGCRGNYWGSDCSLQGEFKENPVEKKGLFYKHLSAESRSVLLYILMNQYDMALEKAQAEIEASLKIRNELSALIGG</sequence>
<dbReference type="EMBL" id="BLXT01000008">
    <property type="protein sequence ID" value="GFN73510.1"/>
    <property type="molecule type" value="Genomic_DNA"/>
</dbReference>
<dbReference type="PANTHER" id="PTHR24043:SF8">
    <property type="entry name" value="EGF-LIKE DOMAIN-CONTAINING PROTEIN"/>
    <property type="match status" value="1"/>
</dbReference>
<proteinExistence type="predicted"/>
<keyword evidence="1" id="KW-0245">EGF-like domain</keyword>
<organism evidence="4 5">
    <name type="scientific">Plakobranchus ocellatus</name>
    <dbReference type="NCBI Taxonomy" id="259542"/>
    <lineage>
        <taxon>Eukaryota</taxon>
        <taxon>Metazoa</taxon>
        <taxon>Spiralia</taxon>
        <taxon>Lophotrochozoa</taxon>
        <taxon>Mollusca</taxon>
        <taxon>Gastropoda</taxon>
        <taxon>Heterobranchia</taxon>
        <taxon>Euthyneura</taxon>
        <taxon>Panpulmonata</taxon>
        <taxon>Sacoglossa</taxon>
        <taxon>Placobranchoidea</taxon>
        <taxon>Plakobranchidae</taxon>
        <taxon>Plakobranchus</taxon>
    </lineage>
</organism>
<dbReference type="PANTHER" id="PTHR24043">
    <property type="entry name" value="SCAVENGER RECEPTOR CLASS F"/>
    <property type="match status" value="1"/>
</dbReference>
<keyword evidence="2" id="KW-0732">Signal</keyword>
<dbReference type="SMART" id="SM00181">
    <property type="entry name" value="EGF"/>
    <property type="match status" value="2"/>
</dbReference>
<dbReference type="InterPro" id="IPR000742">
    <property type="entry name" value="EGF"/>
</dbReference>